<dbReference type="EMBL" id="WHOR01000131">
    <property type="protein sequence ID" value="NUB20922.1"/>
    <property type="molecule type" value="Genomic_DNA"/>
</dbReference>
<dbReference type="RefSeq" id="WP_174439874.1">
    <property type="nucleotide sequence ID" value="NZ_BAABCC010000057.1"/>
</dbReference>
<organism evidence="2 3">
    <name type="scientific">Azospirillum formosense</name>
    <dbReference type="NCBI Taxonomy" id="861533"/>
    <lineage>
        <taxon>Bacteria</taxon>
        <taxon>Pseudomonadati</taxon>
        <taxon>Pseudomonadota</taxon>
        <taxon>Alphaproteobacteria</taxon>
        <taxon>Rhodospirillales</taxon>
        <taxon>Azospirillaceae</taxon>
        <taxon>Azospirillum</taxon>
    </lineage>
</organism>
<protein>
    <submittedName>
        <fullName evidence="2">Uncharacterized protein</fullName>
    </submittedName>
</protein>
<accession>A0ABX2KZ10</accession>
<proteinExistence type="predicted"/>
<keyword evidence="1" id="KW-0812">Transmembrane</keyword>
<dbReference type="Proteomes" id="UP000639419">
    <property type="component" value="Unassembled WGS sequence"/>
</dbReference>
<keyword evidence="3" id="KW-1185">Reference proteome</keyword>
<gene>
    <name evidence="2" type="ORF">GBZ26_17185</name>
</gene>
<evidence type="ECO:0000313" key="3">
    <source>
        <dbReference type="Proteomes" id="UP000639419"/>
    </source>
</evidence>
<name>A0ABX2KZ10_9PROT</name>
<evidence type="ECO:0000313" key="2">
    <source>
        <dbReference type="EMBL" id="NUB20922.1"/>
    </source>
</evidence>
<comment type="caution">
    <text evidence="2">The sequence shown here is derived from an EMBL/GenBank/DDBJ whole genome shotgun (WGS) entry which is preliminary data.</text>
</comment>
<evidence type="ECO:0000256" key="1">
    <source>
        <dbReference type="SAM" id="Phobius"/>
    </source>
</evidence>
<reference evidence="2 3" key="1">
    <citation type="submission" date="2019-10" db="EMBL/GenBank/DDBJ databases">
        <title>Genome sequence of Azospirillum formosense CC-Nfb-7.</title>
        <authorList>
            <person name="Ambrosini A."/>
            <person name="Sant'Anna F.H."/>
            <person name="Cassan F.D."/>
            <person name="Souza E.M."/>
            <person name="Passaglia L.M.P."/>
        </authorList>
    </citation>
    <scope>NUCLEOTIDE SEQUENCE [LARGE SCALE GENOMIC DNA]</scope>
    <source>
        <strain evidence="2 3">CC-NFb-7</strain>
    </source>
</reference>
<sequence>MIGDHDPPAELICLPFPEAMALWLSMSGPGAPDPAPDLRRLQTLSVACVLLGFSALALLAWFGAA</sequence>
<keyword evidence="1" id="KW-0472">Membrane</keyword>
<feature type="transmembrane region" description="Helical" evidence="1">
    <location>
        <begin position="44"/>
        <end position="64"/>
    </location>
</feature>
<keyword evidence="1" id="KW-1133">Transmembrane helix</keyword>